<dbReference type="EMBL" id="RWJN01000362">
    <property type="protein sequence ID" value="TCD62546.1"/>
    <property type="molecule type" value="Genomic_DNA"/>
</dbReference>
<organism evidence="2 3">
    <name type="scientific">Steccherinum ochraceum</name>
    <dbReference type="NCBI Taxonomy" id="92696"/>
    <lineage>
        <taxon>Eukaryota</taxon>
        <taxon>Fungi</taxon>
        <taxon>Dikarya</taxon>
        <taxon>Basidiomycota</taxon>
        <taxon>Agaricomycotina</taxon>
        <taxon>Agaricomycetes</taxon>
        <taxon>Polyporales</taxon>
        <taxon>Steccherinaceae</taxon>
        <taxon>Steccherinum</taxon>
    </lineage>
</organism>
<protein>
    <submittedName>
        <fullName evidence="2">Uncharacterized protein</fullName>
    </submittedName>
</protein>
<keyword evidence="3" id="KW-1185">Reference proteome</keyword>
<evidence type="ECO:0000313" key="2">
    <source>
        <dbReference type="EMBL" id="TCD62546.1"/>
    </source>
</evidence>
<proteinExistence type="predicted"/>
<keyword evidence="1" id="KW-0732">Signal</keyword>
<reference evidence="2 3" key="1">
    <citation type="submission" date="2018-11" db="EMBL/GenBank/DDBJ databases">
        <title>Genome assembly of Steccherinum ochraceum LE-BIN_3174, the white-rot fungus of the Steccherinaceae family (The Residual Polyporoid clade, Polyporales, Basidiomycota).</title>
        <authorList>
            <person name="Fedorova T.V."/>
            <person name="Glazunova O.A."/>
            <person name="Landesman E.O."/>
            <person name="Moiseenko K.V."/>
            <person name="Psurtseva N.V."/>
            <person name="Savinova O.S."/>
            <person name="Shakhova N.V."/>
            <person name="Tyazhelova T.V."/>
            <person name="Vasina D.V."/>
        </authorList>
    </citation>
    <scope>NUCLEOTIDE SEQUENCE [LARGE SCALE GENOMIC DNA]</scope>
    <source>
        <strain evidence="2 3">LE-BIN_3174</strain>
    </source>
</reference>
<dbReference type="AlphaFoldDB" id="A0A4R0R7S6"/>
<name>A0A4R0R7S6_9APHY</name>
<evidence type="ECO:0000256" key="1">
    <source>
        <dbReference type="SAM" id="SignalP"/>
    </source>
</evidence>
<gene>
    <name evidence="2" type="ORF">EIP91_006751</name>
</gene>
<dbReference type="Proteomes" id="UP000292702">
    <property type="component" value="Unassembled WGS sequence"/>
</dbReference>
<dbReference type="OrthoDB" id="2882365at2759"/>
<feature type="chain" id="PRO_5020733716" evidence="1">
    <location>
        <begin position="19"/>
        <end position="135"/>
    </location>
</feature>
<evidence type="ECO:0000313" key="3">
    <source>
        <dbReference type="Proteomes" id="UP000292702"/>
    </source>
</evidence>
<sequence>MRFTTTVLAALFVSTCSAWVIPGYERLKSMTLLFDPAHAAQGVVDAVFDTGGQDANADTDPQLSVSCLNSGRLRQRTWADQGCDPDRHQSFQSSHNCANANGAAYFCYLGGENYVCLRGANLMRRAQYENGECFR</sequence>
<feature type="signal peptide" evidence="1">
    <location>
        <begin position="1"/>
        <end position="18"/>
    </location>
</feature>
<accession>A0A4R0R7S6</accession>
<comment type="caution">
    <text evidence="2">The sequence shown here is derived from an EMBL/GenBank/DDBJ whole genome shotgun (WGS) entry which is preliminary data.</text>
</comment>